<organism evidence="4 5">
    <name type="scientific">Psychrobacillus soli</name>
    <dbReference type="NCBI Taxonomy" id="1543965"/>
    <lineage>
        <taxon>Bacteria</taxon>
        <taxon>Bacillati</taxon>
        <taxon>Bacillota</taxon>
        <taxon>Bacilli</taxon>
        <taxon>Bacillales</taxon>
        <taxon>Bacillaceae</taxon>
        <taxon>Psychrobacillus</taxon>
    </lineage>
</organism>
<accession>A0A544TKK4</accession>
<dbReference type="EMBL" id="VDGG01000005">
    <property type="protein sequence ID" value="TQR17975.1"/>
    <property type="molecule type" value="Genomic_DNA"/>
</dbReference>
<dbReference type="InterPro" id="IPR016032">
    <property type="entry name" value="Sig_transdc_resp-reg_C-effctor"/>
</dbReference>
<dbReference type="PANTHER" id="PTHR35807">
    <property type="entry name" value="TRANSCRIPTIONAL REGULATOR REDD-RELATED"/>
    <property type="match status" value="1"/>
</dbReference>
<dbReference type="OrthoDB" id="1137593at2"/>
<keyword evidence="2" id="KW-0804">Transcription</keyword>
<dbReference type="InterPro" id="IPR011990">
    <property type="entry name" value="TPR-like_helical_dom_sf"/>
</dbReference>
<evidence type="ECO:0000313" key="4">
    <source>
        <dbReference type="EMBL" id="TQR17975.1"/>
    </source>
</evidence>
<dbReference type="InterPro" id="IPR051677">
    <property type="entry name" value="AfsR-DnrI-RedD_regulator"/>
</dbReference>
<feature type="domain" description="Bacterial transcriptional activator" evidence="3">
    <location>
        <begin position="930"/>
        <end position="1072"/>
    </location>
</feature>
<dbReference type="PANTHER" id="PTHR35807:SF2">
    <property type="entry name" value="TRANSCRIPTIONAL ACTIVATOR DOMAIN"/>
    <property type="match status" value="1"/>
</dbReference>
<dbReference type="Proteomes" id="UP000318937">
    <property type="component" value="Unassembled WGS sequence"/>
</dbReference>
<dbReference type="GO" id="GO:0003677">
    <property type="term" value="F:DNA binding"/>
    <property type="evidence" value="ECO:0007669"/>
    <property type="project" value="InterPro"/>
</dbReference>
<proteinExistence type="predicted"/>
<dbReference type="SMART" id="SM01043">
    <property type="entry name" value="BTAD"/>
    <property type="match status" value="1"/>
</dbReference>
<dbReference type="SUPFAM" id="SSF52540">
    <property type="entry name" value="P-loop containing nucleoside triphosphate hydrolases"/>
    <property type="match status" value="1"/>
</dbReference>
<dbReference type="InterPro" id="IPR036388">
    <property type="entry name" value="WH-like_DNA-bd_sf"/>
</dbReference>
<keyword evidence="5" id="KW-1185">Reference proteome</keyword>
<gene>
    <name evidence="4" type="ORF">FG383_03760</name>
</gene>
<dbReference type="Pfam" id="PF03704">
    <property type="entry name" value="BTAD"/>
    <property type="match status" value="1"/>
</dbReference>
<name>A0A544TKK4_9BACI</name>
<dbReference type="Gene3D" id="1.25.40.10">
    <property type="entry name" value="Tetratricopeptide repeat domain"/>
    <property type="match status" value="3"/>
</dbReference>
<dbReference type="GO" id="GO:0006355">
    <property type="term" value="P:regulation of DNA-templated transcription"/>
    <property type="evidence" value="ECO:0007669"/>
    <property type="project" value="InterPro"/>
</dbReference>
<sequence>MMGVFKMEQLTIIMSKLTPPIPSSFYMRRSSLIKKLKTSNHQKLTLLHSGAGFGKSSALAQYYTDTKEMFSWYTITEEDDDIFPFLRQLVHSIQKIIPSFGENLMERDLLSMYPKETELINWYSLFSNELSQIDETFSIVLDDYHLVDHVFSINYIVEKIIEFLPPKIHLVVASRIRPKWSILLKLKLKGQLAEITEADFVFSEEEILVFFEDYFDKKITTDEAAEILKLTEGWAIAIHLMAMQLVENNKQITKLDDPLLKDLFTYLSEEVFLFMSEEDQQSLLNFSIFPMFTTKEISDFFGELEAKNLERLANSHAFIQTLGEPNAYRFHALFQQFLETKWLQKAPNNYYETHRKAANYFKEQNNVVQVLHHAVKTNDEIFLGEMLISYANYMVKAGQFDWLLDLLKDNLSIETRKRFYVLFFYEGECHRYRAFYEKARIAYETCLESAMDKQDILFISRANTGLAHIYLDTIQPALAKGYLEEAVRWAEESVEINSTERLFLKRLLAENLVNLGKANEAKEWVMNEQLDVTLLKEGNLDARILLRTGLLNEAQHLLEHRTGDEASLPDSHRETEVLLSFIYSLTGQLDAAMHSANKGIAMGIREQSGFVEAVGWIRKGHAEFLASSFDLETPEKYYRKAIQRMDELNVARAKAEPYMGLAIVKSRQGQFEEAISYGEKGLRETDKGNDYWLSAYILLCLTIVYFEHEQFETAIQVGKEANALFTNSGDVYGEMIAHYWLICIYDQLEQDDLLIDHAQLFGELCVKNNFFFFLQSKTVFGPADIQINYPLFQKLCKLQLNNDVLQTIATRLSIQPTIAYPGYQLSLQLLGPFSLYMGNEEISDRKWQRDKSKELLVYLYLQKSRFVPKEELMQALWSKSDEKTMERDFKVTLNSLLKVIEPNRKAREDSYFIDRKQSMYRLNPDAVLKSDLEIFQKLADQGIEEKNPFICKELLVKAVKLYRGELVEDKPTLEWISHEREKVQQQYIHVLERLAQTSTRLKEFDQTIYWAEKLIKIDSTWEEAYRLLMFAFYQLQNRSLAVKWYERCVTVLKTELNIEPMDTTIQMYEMITSYG</sequence>
<comment type="caution">
    <text evidence="4">The sequence shown here is derived from an EMBL/GenBank/DDBJ whole genome shotgun (WGS) entry which is preliminary data.</text>
</comment>
<dbReference type="Pfam" id="PF25873">
    <property type="entry name" value="WHD_MalT"/>
    <property type="match status" value="1"/>
</dbReference>
<dbReference type="InterPro" id="IPR027417">
    <property type="entry name" value="P-loop_NTPase"/>
</dbReference>
<keyword evidence="1" id="KW-0805">Transcription regulation</keyword>
<reference evidence="4 5" key="1">
    <citation type="submission" date="2019-05" db="EMBL/GenBank/DDBJ databases">
        <title>Psychrobacillus vulpis sp. nov., a new species isolated from feces of a red fox that inhabits in The Tablas de Daimiel Natural Park, Albacete, Spain.</title>
        <authorList>
            <person name="Rodriguez M."/>
            <person name="Reina J.C."/>
            <person name="Bejar V."/>
            <person name="Llamas I."/>
        </authorList>
    </citation>
    <scope>NUCLEOTIDE SEQUENCE [LARGE SCALE GENOMIC DNA]</scope>
    <source>
        <strain evidence="4 5">NHI-2</strain>
    </source>
</reference>
<dbReference type="InterPro" id="IPR059106">
    <property type="entry name" value="WHD_MalT"/>
</dbReference>
<evidence type="ECO:0000313" key="5">
    <source>
        <dbReference type="Proteomes" id="UP000318937"/>
    </source>
</evidence>
<dbReference type="AlphaFoldDB" id="A0A544TKK4"/>
<dbReference type="Gene3D" id="1.10.10.10">
    <property type="entry name" value="Winged helix-like DNA-binding domain superfamily/Winged helix DNA-binding domain"/>
    <property type="match status" value="1"/>
</dbReference>
<dbReference type="InterPro" id="IPR005158">
    <property type="entry name" value="BTAD"/>
</dbReference>
<evidence type="ECO:0000256" key="1">
    <source>
        <dbReference type="ARBA" id="ARBA00023015"/>
    </source>
</evidence>
<evidence type="ECO:0000259" key="3">
    <source>
        <dbReference type="SMART" id="SM01043"/>
    </source>
</evidence>
<dbReference type="SUPFAM" id="SSF46894">
    <property type="entry name" value="C-terminal effector domain of the bipartite response regulators"/>
    <property type="match status" value="1"/>
</dbReference>
<protein>
    <recommendedName>
        <fullName evidence="3">Bacterial transcriptional activator domain-containing protein</fullName>
    </recommendedName>
</protein>
<dbReference type="SUPFAM" id="SSF48452">
    <property type="entry name" value="TPR-like"/>
    <property type="match status" value="3"/>
</dbReference>
<evidence type="ECO:0000256" key="2">
    <source>
        <dbReference type="ARBA" id="ARBA00023163"/>
    </source>
</evidence>
<dbReference type="Gene3D" id="3.40.50.300">
    <property type="entry name" value="P-loop containing nucleotide triphosphate hydrolases"/>
    <property type="match status" value="1"/>
</dbReference>